<dbReference type="AlphaFoldDB" id="G4TPM4"/>
<dbReference type="Gene3D" id="1.10.238.10">
    <property type="entry name" value="EF-hand"/>
    <property type="match status" value="1"/>
</dbReference>
<dbReference type="eggNOG" id="KOG0037">
    <property type="taxonomic scope" value="Eukaryota"/>
</dbReference>
<reference evidence="8 9" key="1">
    <citation type="journal article" date="2011" name="PLoS Pathog.">
        <title>Endophytic Life Strategies Decoded by Genome and Transcriptome Analyses of the Mutualistic Root Symbiont Piriformospora indica.</title>
        <authorList>
            <person name="Zuccaro A."/>
            <person name="Lahrmann U."/>
            <person name="Guldener U."/>
            <person name="Langen G."/>
            <person name="Pfiffi S."/>
            <person name="Biedenkopf D."/>
            <person name="Wong P."/>
            <person name="Samans B."/>
            <person name="Grimm C."/>
            <person name="Basiewicz M."/>
            <person name="Murat C."/>
            <person name="Martin F."/>
            <person name="Kogel K.H."/>
        </authorList>
    </citation>
    <scope>NUCLEOTIDE SEQUENCE [LARGE SCALE GENOMIC DNA]</scope>
    <source>
        <strain evidence="8 9">DSM 11827</strain>
    </source>
</reference>
<feature type="compositionally biased region" description="Low complexity" evidence="6">
    <location>
        <begin position="12"/>
        <end position="23"/>
    </location>
</feature>
<accession>G4TPM4</accession>
<dbReference type="CDD" id="cd16180">
    <property type="entry name" value="EFh_PEF_Group_I"/>
    <property type="match status" value="1"/>
</dbReference>
<keyword evidence="4" id="KW-0677">Repeat</keyword>
<evidence type="ECO:0000256" key="2">
    <source>
        <dbReference type="ARBA" id="ARBA00022490"/>
    </source>
</evidence>
<keyword evidence="2" id="KW-0963">Cytoplasm</keyword>
<dbReference type="PANTHER" id="PTHR46212:SF3">
    <property type="entry name" value="GH27120P"/>
    <property type="match status" value="1"/>
</dbReference>
<dbReference type="STRING" id="1109443.G4TPM4"/>
<feature type="compositionally biased region" description="Pro residues" evidence="6">
    <location>
        <begin position="46"/>
        <end position="61"/>
    </location>
</feature>
<dbReference type="GO" id="GO:0005737">
    <property type="term" value="C:cytoplasm"/>
    <property type="evidence" value="ECO:0007669"/>
    <property type="project" value="UniProtKB-SubCell"/>
</dbReference>
<evidence type="ECO:0000256" key="3">
    <source>
        <dbReference type="ARBA" id="ARBA00022723"/>
    </source>
</evidence>
<dbReference type="PROSITE" id="PS00018">
    <property type="entry name" value="EF_HAND_1"/>
    <property type="match status" value="2"/>
</dbReference>
<feature type="domain" description="EF-hand" evidence="7">
    <location>
        <begin position="130"/>
        <end position="165"/>
    </location>
</feature>
<gene>
    <name evidence="8" type="ORF">PIIN_07222</name>
</gene>
<dbReference type="GO" id="GO:0048306">
    <property type="term" value="F:calcium-dependent protein binding"/>
    <property type="evidence" value="ECO:0007669"/>
    <property type="project" value="UniProtKB-ARBA"/>
</dbReference>
<dbReference type="GO" id="GO:0005509">
    <property type="term" value="F:calcium ion binding"/>
    <property type="evidence" value="ECO:0007669"/>
    <property type="project" value="InterPro"/>
</dbReference>
<dbReference type="HOGENOM" id="CLU_051357_1_0_1"/>
<evidence type="ECO:0000256" key="1">
    <source>
        <dbReference type="ARBA" id="ARBA00004496"/>
    </source>
</evidence>
<dbReference type="InParanoid" id="G4TPM4"/>
<comment type="caution">
    <text evidence="8">The sequence shown here is derived from an EMBL/GenBank/DDBJ whole genome shotgun (WGS) entry which is preliminary data.</text>
</comment>
<keyword evidence="9" id="KW-1185">Reference proteome</keyword>
<feature type="compositionally biased region" description="Polar residues" evidence="6">
    <location>
        <begin position="24"/>
        <end position="36"/>
    </location>
</feature>
<dbReference type="InterPro" id="IPR051426">
    <property type="entry name" value="Peflin/Sorcin_CaBP"/>
</dbReference>
<dbReference type="InterPro" id="IPR018247">
    <property type="entry name" value="EF_Hand_1_Ca_BS"/>
</dbReference>
<dbReference type="SUPFAM" id="SSF47473">
    <property type="entry name" value="EF-hand"/>
    <property type="match status" value="1"/>
</dbReference>
<proteinExistence type="predicted"/>
<evidence type="ECO:0000259" key="7">
    <source>
        <dbReference type="PROSITE" id="PS50222"/>
    </source>
</evidence>
<evidence type="ECO:0000256" key="5">
    <source>
        <dbReference type="ARBA" id="ARBA00022837"/>
    </source>
</evidence>
<dbReference type="SMART" id="SM00054">
    <property type="entry name" value="EFh"/>
    <property type="match status" value="4"/>
</dbReference>
<dbReference type="InterPro" id="IPR002048">
    <property type="entry name" value="EF_hand_dom"/>
</dbReference>
<sequence length="238" mass="27367">MFSRNKKRPVSQQPAQTPAKPQQNGQHLQSRPSTTSNPYYQHAHNNPPPPPPTARPYRHPPPGADMRLWQVFCNVDKDGSGAIDLRELQQALINSNWTTFDLDTIKMLMNIFDTDRSGTIGFNEFAGLYKYIEDWQGVFRHYDQDRSGTIEERELFDALNGFGYNLSPYIVRMILHKYSSTPVTGYGMPSPSITFDRFVRACVVVKDLTDSFRAADRDNDGWIQINYDQYMSMFLKSP</sequence>
<evidence type="ECO:0000256" key="4">
    <source>
        <dbReference type="ARBA" id="ARBA00022737"/>
    </source>
</evidence>
<evidence type="ECO:0000313" key="9">
    <source>
        <dbReference type="Proteomes" id="UP000007148"/>
    </source>
</evidence>
<keyword evidence="5" id="KW-0106">Calcium</keyword>
<dbReference type="Pfam" id="PF13499">
    <property type="entry name" value="EF-hand_7"/>
    <property type="match status" value="1"/>
</dbReference>
<comment type="subcellular location">
    <subcellularLocation>
        <location evidence="1">Cytoplasm</location>
    </subcellularLocation>
</comment>
<protein>
    <submittedName>
        <fullName evidence="8">Related to programmed cell death protein (Calcium-binding protein)</fullName>
    </submittedName>
</protein>
<name>G4TPM4_SERID</name>
<dbReference type="EMBL" id="CAFZ01000213">
    <property type="protein sequence ID" value="CCA73267.1"/>
    <property type="molecule type" value="Genomic_DNA"/>
</dbReference>
<evidence type="ECO:0000313" key="8">
    <source>
        <dbReference type="EMBL" id="CCA73267.1"/>
    </source>
</evidence>
<dbReference type="PROSITE" id="PS50222">
    <property type="entry name" value="EF_HAND_2"/>
    <property type="match status" value="2"/>
</dbReference>
<dbReference type="InterPro" id="IPR011992">
    <property type="entry name" value="EF-hand-dom_pair"/>
</dbReference>
<evidence type="ECO:0000256" key="6">
    <source>
        <dbReference type="SAM" id="MobiDB-lite"/>
    </source>
</evidence>
<dbReference type="OrthoDB" id="186625at2759"/>
<dbReference type="PANTHER" id="PTHR46212">
    <property type="entry name" value="PEFLIN"/>
    <property type="match status" value="1"/>
</dbReference>
<dbReference type="OMA" id="FYNILMH"/>
<dbReference type="Proteomes" id="UP000007148">
    <property type="component" value="Unassembled WGS sequence"/>
</dbReference>
<feature type="domain" description="EF-hand" evidence="7">
    <location>
        <begin position="63"/>
        <end position="98"/>
    </location>
</feature>
<feature type="region of interest" description="Disordered" evidence="6">
    <location>
        <begin position="1"/>
        <end position="61"/>
    </location>
</feature>
<organism evidence="8 9">
    <name type="scientific">Serendipita indica (strain DSM 11827)</name>
    <name type="common">Root endophyte fungus</name>
    <name type="synonym">Piriformospora indica</name>
    <dbReference type="NCBI Taxonomy" id="1109443"/>
    <lineage>
        <taxon>Eukaryota</taxon>
        <taxon>Fungi</taxon>
        <taxon>Dikarya</taxon>
        <taxon>Basidiomycota</taxon>
        <taxon>Agaricomycotina</taxon>
        <taxon>Agaricomycetes</taxon>
        <taxon>Sebacinales</taxon>
        <taxon>Serendipitaceae</taxon>
        <taxon>Serendipita</taxon>
    </lineage>
</organism>
<keyword evidence="3" id="KW-0479">Metal-binding</keyword>